<feature type="compositionally biased region" description="Basic and acidic residues" evidence="1">
    <location>
        <begin position="57"/>
        <end position="68"/>
    </location>
</feature>
<name>A0A8D2KC68_UROPR</name>
<evidence type="ECO:0000256" key="1">
    <source>
        <dbReference type="SAM" id="MobiDB-lite"/>
    </source>
</evidence>
<protein>
    <submittedName>
        <fullName evidence="2">Uncharacterized protein</fullName>
    </submittedName>
</protein>
<reference evidence="2" key="2">
    <citation type="submission" date="2025-09" db="UniProtKB">
        <authorList>
            <consortium name="Ensembl"/>
        </authorList>
    </citation>
    <scope>IDENTIFICATION</scope>
</reference>
<proteinExistence type="predicted"/>
<evidence type="ECO:0000313" key="2">
    <source>
        <dbReference type="Ensembl" id="ENSUPAP00010002630.1"/>
    </source>
</evidence>
<dbReference type="Ensembl" id="ENSUPAT00010003037.1">
    <property type="protein sequence ID" value="ENSUPAP00010002630.1"/>
    <property type="gene ID" value="ENSUPAG00010002151.1"/>
</dbReference>
<organism evidence="2 3">
    <name type="scientific">Urocitellus parryii</name>
    <name type="common">Arctic ground squirrel</name>
    <name type="synonym">Spermophilus parryii</name>
    <dbReference type="NCBI Taxonomy" id="9999"/>
    <lineage>
        <taxon>Eukaryota</taxon>
        <taxon>Metazoa</taxon>
        <taxon>Chordata</taxon>
        <taxon>Craniata</taxon>
        <taxon>Vertebrata</taxon>
        <taxon>Euteleostomi</taxon>
        <taxon>Mammalia</taxon>
        <taxon>Eutheria</taxon>
        <taxon>Euarchontoglires</taxon>
        <taxon>Glires</taxon>
        <taxon>Rodentia</taxon>
        <taxon>Sciuromorpha</taxon>
        <taxon>Sciuridae</taxon>
        <taxon>Xerinae</taxon>
        <taxon>Marmotini</taxon>
        <taxon>Urocitellus</taxon>
    </lineage>
</organism>
<dbReference type="AlphaFoldDB" id="A0A8D2KC68"/>
<feature type="region of interest" description="Disordered" evidence="1">
    <location>
        <begin position="45"/>
        <end position="97"/>
    </location>
</feature>
<sequence length="97" mass="10347">ICNSNGSLSSDGAGSTSHIPASHLGENKPLLLRVFKAVVPQEDSLGKGSFQSLDSNQDGKRQMKEGEFHQGIVSQGGETNAEPLEEDPETLIADPWE</sequence>
<accession>A0A8D2KC68</accession>
<feature type="compositionally biased region" description="Polar residues" evidence="1">
    <location>
        <begin position="1"/>
        <end position="19"/>
    </location>
</feature>
<feature type="region of interest" description="Disordered" evidence="1">
    <location>
        <begin position="1"/>
        <end position="23"/>
    </location>
</feature>
<reference evidence="2" key="1">
    <citation type="submission" date="2025-08" db="UniProtKB">
        <authorList>
            <consortium name="Ensembl"/>
        </authorList>
    </citation>
    <scope>IDENTIFICATION</scope>
</reference>
<dbReference type="Proteomes" id="UP000694417">
    <property type="component" value="Unplaced"/>
</dbReference>
<evidence type="ECO:0000313" key="3">
    <source>
        <dbReference type="Proteomes" id="UP000694417"/>
    </source>
</evidence>
<keyword evidence="3" id="KW-1185">Reference proteome</keyword>
<dbReference type="GeneTree" id="ENSGT00960000191906"/>